<dbReference type="EMBL" id="JBHUCP010000025">
    <property type="protein sequence ID" value="MFD1533529.1"/>
    <property type="molecule type" value="Genomic_DNA"/>
</dbReference>
<dbReference type="Proteomes" id="UP001597145">
    <property type="component" value="Unassembled WGS sequence"/>
</dbReference>
<dbReference type="RefSeq" id="WP_343985506.1">
    <property type="nucleotide sequence ID" value="NZ_BAAAJG010000026.1"/>
</dbReference>
<evidence type="ECO:0000313" key="1">
    <source>
        <dbReference type="EMBL" id="MFD1533529.1"/>
    </source>
</evidence>
<evidence type="ECO:0000313" key="2">
    <source>
        <dbReference type="Proteomes" id="UP001597145"/>
    </source>
</evidence>
<keyword evidence="2" id="KW-1185">Reference proteome</keyword>
<accession>A0ABW4FSM0</accession>
<reference evidence="2" key="1">
    <citation type="journal article" date="2019" name="Int. J. Syst. Evol. Microbiol.">
        <title>The Global Catalogue of Microorganisms (GCM) 10K type strain sequencing project: providing services to taxonomists for standard genome sequencing and annotation.</title>
        <authorList>
            <consortium name="The Broad Institute Genomics Platform"/>
            <consortium name="The Broad Institute Genome Sequencing Center for Infectious Disease"/>
            <person name="Wu L."/>
            <person name="Ma J."/>
        </authorList>
    </citation>
    <scope>NUCLEOTIDE SEQUENCE [LARGE SCALE GENOMIC DNA]</scope>
    <source>
        <strain evidence="2">JCM 12165</strain>
    </source>
</reference>
<proteinExistence type="predicted"/>
<protein>
    <submittedName>
        <fullName evidence="1">Uncharacterized protein</fullName>
    </submittedName>
</protein>
<organism evidence="1 2">
    <name type="scientific">Pseudonocardia aurantiaca</name>
    <dbReference type="NCBI Taxonomy" id="75290"/>
    <lineage>
        <taxon>Bacteria</taxon>
        <taxon>Bacillati</taxon>
        <taxon>Actinomycetota</taxon>
        <taxon>Actinomycetes</taxon>
        <taxon>Pseudonocardiales</taxon>
        <taxon>Pseudonocardiaceae</taxon>
        <taxon>Pseudonocardia</taxon>
    </lineage>
</organism>
<sequence length="178" mass="19951">MTTTINEYRAGLKVGERSEFLVIGDVIPGHEEELRQTLKRHMADPRTQQAVNQIGTLHEARFVLLDGGTRLMFASSFDGAWDEYIDDFATTDIGKNFDETWQHVQEYPGVKSPHIKEWFKERTVVAGNFVAAYPEPTVKQVLKALALQMAFQQVLDTPGAAEALQHPALKPLLDQAAD</sequence>
<gene>
    <name evidence="1" type="ORF">ACFSCY_29300</name>
</gene>
<comment type="caution">
    <text evidence="1">The sequence shown here is derived from an EMBL/GenBank/DDBJ whole genome shotgun (WGS) entry which is preliminary data.</text>
</comment>
<name>A0ABW4FSM0_9PSEU</name>